<gene>
    <name evidence="2" type="ORF">SAMN05444580_1288</name>
</gene>
<dbReference type="SUPFAM" id="SSF46955">
    <property type="entry name" value="Putative DNA-binding domain"/>
    <property type="match status" value="1"/>
</dbReference>
<dbReference type="Pfam" id="PF12728">
    <property type="entry name" value="HTH_17"/>
    <property type="match status" value="1"/>
</dbReference>
<name>A0A1G7EWF8_9NOCA</name>
<evidence type="ECO:0000313" key="3">
    <source>
        <dbReference type="Proteomes" id="UP000199417"/>
    </source>
</evidence>
<dbReference type="InterPro" id="IPR009061">
    <property type="entry name" value="DNA-bd_dom_put_sf"/>
</dbReference>
<dbReference type="RefSeq" id="WP_072846483.1">
    <property type="nucleotide sequence ID" value="NZ_FNAB01000028.1"/>
</dbReference>
<dbReference type="InterPro" id="IPR041657">
    <property type="entry name" value="HTH_17"/>
</dbReference>
<evidence type="ECO:0000259" key="1">
    <source>
        <dbReference type="Pfam" id="PF12728"/>
    </source>
</evidence>
<accession>A0A1G7EWF8</accession>
<sequence length="126" mass="13267">MSIDHIVPALDAAAAARIRAALEALPDAAPAESEVVVDGVAVPVPAPVRDAVLQLLTHLGAGEGVGLGPVADLLTTSQAAEVLGVSDTYVRRLADAKELPIELRGTHRRFRLADVMAYRARFPRTK</sequence>
<organism evidence="2 3">
    <name type="scientific">Rhodococcus tukisamuensis</name>
    <dbReference type="NCBI Taxonomy" id="168276"/>
    <lineage>
        <taxon>Bacteria</taxon>
        <taxon>Bacillati</taxon>
        <taxon>Actinomycetota</taxon>
        <taxon>Actinomycetes</taxon>
        <taxon>Mycobacteriales</taxon>
        <taxon>Nocardiaceae</taxon>
        <taxon>Rhodococcus</taxon>
    </lineage>
</organism>
<dbReference type="NCBIfam" id="TIGR01764">
    <property type="entry name" value="excise"/>
    <property type="match status" value="1"/>
</dbReference>
<dbReference type="AlphaFoldDB" id="A0A1G7EWF8"/>
<protein>
    <submittedName>
        <fullName evidence="2">DNA binding domain-containing protein, excisionase family</fullName>
    </submittedName>
</protein>
<dbReference type="STRING" id="168276.SAMN05444580_1288"/>
<dbReference type="EMBL" id="FNAB01000028">
    <property type="protein sequence ID" value="SDE67725.1"/>
    <property type="molecule type" value="Genomic_DNA"/>
</dbReference>
<dbReference type="Proteomes" id="UP000199417">
    <property type="component" value="Unassembled WGS sequence"/>
</dbReference>
<dbReference type="InterPro" id="IPR010093">
    <property type="entry name" value="SinI_DNA-bd"/>
</dbReference>
<proteinExistence type="predicted"/>
<dbReference type="GO" id="GO:0003677">
    <property type="term" value="F:DNA binding"/>
    <property type="evidence" value="ECO:0007669"/>
    <property type="project" value="InterPro"/>
</dbReference>
<keyword evidence="3" id="KW-1185">Reference proteome</keyword>
<feature type="domain" description="Helix-turn-helix" evidence="1">
    <location>
        <begin position="73"/>
        <end position="120"/>
    </location>
</feature>
<evidence type="ECO:0000313" key="2">
    <source>
        <dbReference type="EMBL" id="SDE67725.1"/>
    </source>
</evidence>
<reference evidence="2 3" key="1">
    <citation type="submission" date="2016-10" db="EMBL/GenBank/DDBJ databases">
        <authorList>
            <person name="de Groot N.N."/>
        </authorList>
    </citation>
    <scope>NUCLEOTIDE SEQUENCE [LARGE SCALE GENOMIC DNA]</scope>
    <source>
        <strain evidence="2 3">JCM 11308</strain>
    </source>
</reference>